<accession>A0A6N3EV12</accession>
<organism evidence="1">
    <name type="scientific">Clostridium tertium</name>
    <dbReference type="NCBI Taxonomy" id="1559"/>
    <lineage>
        <taxon>Bacteria</taxon>
        <taxon>Bacillati</taxon>
        <taxon>Bacillota</taxon>
        <taxon>Clostridia</taxon>
        <taxon>Eubacteriales</taxon>
        <taxon>Clostridiaceae</taxon>
        <taxon>Clostridium</taxon>
    </lineage>
</organism>
<dbReference type="AlphaFoldDB" id="A0A6N3EV12"/>
<dbReference type="RefSeq" id="WP_156626862.1">
    <property type="nucleotide sequence ID" value="NZ_CACRTO010000021.1"/>
</dbReference>
<reference evidence="1" key="1">
    <citation type="submission" date="2019-11" db="EMBL/GenBank/DDBJ databases">
        <authorList>
            <person name="Feng L."/>
        </authorList>
    </citation>
    <scope>NUCLEOTIDE SEQUENCE</scope>
    <source>
        <strain evidence="1">CTertiumLFYP3</strain>
    </source>
</reference>
<name>A0A6N3EV12_9CLOT</name>
<protein>
    <submittedName>
        <fullName evidence="1">Uncharacterized protein</fullName>
    </submittedName>
</protein>
<dbReference type="EMBL" id="CACRTO010000021">
    <property type="protein sequence ID" value="VYU43658.1"/>
    <property type="molecule type" value="Genomic_DNA"/>
</dbReference>
<evidence type="ECO:0000313" key="1">
    <source>
        <dbReference type="EMBL" id="VYU43658.1"/>
    </source>
</evidence>
<proteinExistence type="predicted"/>
<gene>
    <name evidence="1" type="ORF">CTLFYP3_02431</name>
</gene>
<sequence length="329" mass="37897">MKELKLSQSFAMIALNAQDSINMTTVKKVSLHAIAASVVLETYLDSDFSLVDDKLSLKKSYLDNPNVTLYQEAIFSPLFNKRDEITESLNWWLSKASSLSNKNLKKLEVTIIDSLKGYDYMEEIPNLLGCDMYYKTAGLSLREYRSNIDEYTRIVEGLKADTLEEGVINDESIFMLWLLRESGCMQDVFSKGDLEIIYNKMNLLFINNKFSKELYNISIYHGLEMAIKGFINMKKNAIKTPTGTGINFAFPFLERSQSIFIDTEEWFPNAEQRLTEVRRRLEENGHSYIILRMGAVPLIKIDNILYEVIPEATQGRVPIHGVRLRRYCI</sequence>